<dbReference type="AlphaFoldDB" id="A0A2S9M9C0"/>
<comment type="caution">
    <text evidence="2">The sequence shown here is derived from an EMBL/GenBank/DDBJ whole genome shotgun (WGS) entry which is preliminary data.</text>
</comment>
<organism evidence="2 3">
    <name type="scientific">Burkholderia multivorans</name>
    <dbReference type="NCBI Taxonomy" id="87883"/>
    <lineage>
        <taxon>Bacteria</taxon>
        <taxon>Pseudomonadati</taxon>
        <taxon>Pseudomonadota</taxon>
        <taxon>Betaproteobacteria</taxon>
        <taxon>Burkholderiales</taxon>
        <taxon>Burkholderiaceae</taxon>
        <taxon>Burkholderia</taxon>
        <taxon>Burkholderia cepacia complex</taxon>
    </lineage>
</organism>
<feature type="region of interest" description="Disordered" evidence="1">
    <location>
        <begin position="1"/>
        <end position="60"/>
    </location>
</feature>
<name>A0A2S9M9C0_9BURK</name>
<accession>A0A2S9M9C0</accession>
<gene>
    <name evidence="2" type="ORF">C6Q15_29420</name>
</gene>
<dbReference type="EMBL" id="PVGH01000110">
    <property type="protein sequence ID" value="PRF53738.1"/>
    <property type="molecule type" value="Genomic_DNA"/>
</dbReference>
<protein>
    <submittedName>
        <fullName evidence="2">Peptide chain release factor 1</fullName>
    </submittedName>
</protein>
<proteinExistence type="predicted"/>
<evidence type="ECO:0000313" key="2">
    <source>
        <dbReference type="EMBL" id="PRF53738.1"/>
    </source>
</evidence>
<evidence type="ECO:0000256" key="1">
    <source>
        <dbReference type="SAM" id="MobiDB-lite"/>
    </source>
</evidence>
<evidence type="ECO:0000313" key="3">
    <source>
        <dbReference type="Proteomes" id="UP000238982"/>
    </source>
</evidence>
<sequence>MRAGNGIKRHGETAKRNRKRPLYRWRASPTVWPDGRVPRRSTPRRGDAHRARRAMAVTSR</sequence>
<dbReference type="Proteomes" id="UP000238982">
    <property type="component" value="Unassembled WGS sequence"/>
</dbReference>
<reference evidence="2 3" key="1">
    <citation type="submission" date="2018-03" db="EMBL/GenBank/DDBJ databases">
        <authorList>
            <person name="Keele B.F."/>
        </authorList>
    </citation>
    <scope>NUCLEOTIDE SEQUENCE [LARGE SCALE GENOMIC DNA]</scope>
    <source>
        <strain evidence="2 3">AU19729</strain>
    </source>
</reference>